<keyword evidence="3" id="KW-1185">Reference proteome</keyword>
<dbReference type="GO" id="GO:0016747">
    <property type="term" value="F:acyltransferase activity, transferring groups other than amino-acyl groups"/>
    <property type="evidence" value="ECO:0007669"/>
    <property type="project" value="InterPro"/>
</dbReference>
<dbReference type="AlphaFoldDB" id="A0A139AQN3"/>
<dbReference type="Pfam" id="PF08445">
    <property type="entry name" value="FR47"/>
    <property type="match status" value="1"/>
</dbReference>
<evidence type="ECO:0000259" key="1">
    <source>
        <dbReference type="PROSITE" id="PS51186"/>
    </source>
</evidence>
<dbReference type="InterPro" id="IPR000182">
    <property type="entry name" value="GNAT_dom"/>
</dbReference>
<dbReference type="SUPFAM" id="SSF55729">
    <property type="entry name" value="Acyl-CoA N-acyltransferases (Nat)"/>
    <property type="match status" value="1"/>
</dbReference>
<dbReference type="CDD" id="cd04301">
    <property type="entry name" value="NAT_SF"/>
    <property type="match status" value="1"/>
</dbReference>
<dbReference type="InterPro" id="IPR016181">
    <property type="entry name" value="Acyl_CoA_acyltransferase"/>
</dbReference>
<evidence type="ECO:0000313" key="3">
    <source>
        <dbReference type="Proteomes" id="UP000070544"/>
    </source>
</evidence>
<name>A0A139AQN3_GONPJ</name>
<gene>
    <name evidence="2" type="ORF">M427DRAFT_176181</name>
</gene>
<dbReference type="Proteomes" id="UP000070544">
    <property type="component" value="Unassembled WGS sequence"/>
</dbReference>
<feature type="domain" description="N-acetyltransferase" evidence="1">
    <location>
        <begin position="63"/>
        <end position="195"/>
    </location>
</feature>
<accession>A0A139AQN3</accession>
<dbReference type="InterPro" id="IPR013653">
    <property type="entry name" value="GCN5-like_dom"/>
</dbReference>
<protein>
    <recommendedName>
        <fullName evidence="1">N-acetyltransferase domain-containing protein</fullName>
    </recommendedName>
</protein>
<proteinExistence type="predicted"/>
<sequence>MASGGERRRRKETGKYCGILSLKGLFPNTAQITMGPILITPPQPLPPSYPARDSRVSFLSDAGHLSVLHDWHLQFIKETGVPAPPDPFAMFDKLLKDPGIRKAVLFTEDGTPMSMAFHRKVAHPLVPRIGMVYTPPEFRNRGASTRLMSSLVREILEEDGVSATMLMADPHASAWRVYEKVGFTKCGDFSMFQIG</sequence>
<dbReference type="OrthoDB" id="410198at2759"/>
<dbReference type="STRING" id="1344416.A0A139AQN3"/>
<dbReference type="PROSITE" id="PS51186">
    <property type="entry name" value="GNAT"/>
    <property type="match status" value="1"/>
</dbReference>
<organism evidence="2 3">
    <name type="scientific">Gonapodya prolifera (strain JEL478)</name>
    <name type="common">Monoblepharis prolifera</name>
    <dbReference type="NCBI Taxonomy" id="1344416"/>
    <lineage>
        <taxon>Eukaryota</taxon>
        <taxon>Fungi</taxon>
        <taxon>Fungi incertae sedis</taxon>
        <taxon>Chytridiomycota</taxon>
        <taxon>Chytridiomycota incertae sedis</taxon>
        <taxon>Monoblepharidomycetes</taxon>
        <taxon>Monoblepharidales</taxon>
        <taxon>Gonapodyaceae</taxon>
        <taxon>Gonapodya</taxon>
    </lineage>
</organism>
<evidence type="ECO:0000313" key="2">
    <source>
        <dbReference type="EMBL" id="KXS18795.1"/>
    </source>
</evidence>
<dbReference type="Gene3D" id="3.40.630.30">
    <property type="match status" value="1"/>
</dbReference>
<dbReference type="EMBL" id="KQ965740">
    <property type="protein sequence ID" value="KXS18795.1"/>
    <property type="molecule type" value="Genomic_DNA"/>
</dbReference>
<reference evidence="2 3" key="1">
    <citation type="journal article" date="2015" name="Genome Biol. Evol.">
        <title>Phylogenomic analyses indicate that early fungi evolved digesting cell walls of algal ancestors of land plants.</title>
        <authorList>
            <person name="Chang Y."/>
            <person name="Wang S."/>
            <person name="Sekimoto S."/>
            <person name="Aerts A.L."/>
            <person name="Choi C."/>
            <person name="Clum A."/>
            <person name="LaButti K.M."/>
            <person name="Lindquist E.A."/>
            <person name="Yee Ngan C."/>
            <person name="Ohm R.A."/>
            <person name="Salamov A.A."/>
            <person name="Grigoriev I.V."/>
            <person name="Spatafora J.W."/>
            <person name="Berbee M.L."/>
        </authorList>
    </citation>
    <scope>NUCLEOTIDE SEQUENCE [LARGE SCALE GENOMIC DNA]</scope>
    <source>
        <strain evidence="2 3">JEL478</strain>
    </source>
</reference>